<dbReference type="OrthoDB" id="191139at2759"/>
<keyword evidence="3" id="KW-0560">Oxidoreductase</keyword>
<gene>
    <name evidence="4" type="ORF">OIDMADRAFT_46311</name>
</gene>
<dbReference type="InterPro" id="IPR036291">
    <property type="entry name" value="NAD(P)-bd_dom_sf"/>
</dbReference>
<dbReference type="Pfam" id="PF00106">
    <property type="entry name" value="adh_short"/>
    <property type="match status" value="1"/>
</dbReference>
<dbReference type="Proteomes" id="UP000054321">
    <property type="component" value="Unassembled WGS sequence"/>
</dbReference>
<dbReference type="PANTHER" id="PTHR24320:SF282">
    <property type="entry name" value="WW DOMAIN-CONTAINING OXIDOREDUCTASE"/>
    <property type="match status" value="1"/>
</dbReference>
<protein>
    <submittedName>
        <fullName evidence="4">Uncharacterized protein</fullName>
    </submittedName>
</protein>
<dbReference type="PRINTS" id="PR00081">
    <property type="entry name" value="GDHRDH"/>
</dbReference>
<reference evidence="4 5" key="1">
    <citation type="submission" date="2014-04" db="EMBL/GenBank/DDBJ databases">
        <authorList>
            <consortium name="DOE Joint Genome Institute"/>
            <person name="Kuo A."/>
            <person name="Martino E."/>
            <person name="Perotto S."/>
            <person name="Kohler A."/>
            <person name="Nagy L.G."/>
            <person name="Floudas D."/>
            <person name="Copeland A."/>
            <person name="Barry K.W."/>
            <person name="Cichocki N."/>
            <person name="Veneault-Fourrey C."/>
            <person name="LaButti K."/>
            <person name="Lindquist E.A."/>
            <person name="Lipzen A."/>
            <person name="Lundell T."/>
            <person name="Morin E."/>
            <person name="Murat C."/>
            <person name="Sun H."/>
            <person name="Tunlid A."/>
            <person name="Henrissat B."/>
            <person name="Grigoriev I.V."/>
            <person name="Hibbett D.S."/>
            <person name="Martin F."/>
            <person name="Nordberg H.P."/>
            <person name="Cantor M.N."/>
            <person name="Hua S.X."/>
        </authorList>
    </citation>
    <scope>NUCLEOTIDE SEQUENCE [LARGE SCALE GENOMIC DNA]</scope>
    <source>
        <strain evidence="4 5">Zn</strain>
    </source>
</reference>
<dbReference type="AlphaFoldDB" id="A0A0C3GSF5"/>
<reference evidence="5" key="2">
    <citation type="submission" date="2015-01" db="EMBL/GenBank/DDBJ databases">
        <title>Evolutionary Origins and Diversification of the Mycorrhizal Mutualists.</title>
        <authorList>
            <consortium name="DOE Joint Genome Institute"/>
            <consortium name="Mycorrhizal Genomics Consortium"/>
            <person name="Kohler A."/>
            <person name="Kuo A."/>
            <person name="Nagy L.G."/>
            <person name="Floudas D."/>
            <person name="Copeland A."/>
            <person name="Barry K.W."/>
            <person name="Cichocki N."/>
            <person name="Veneault-Fourrey C."/>
            <person name="LaButti K."/>
            <person name="Lindquist E.A."/>
            <person name="Lipzen A."/>
            <person name="Lundell T."/>
            <person name="Morin E."/>
            <person name="Murat C."/>
            <person name="Riley R."/>
            <person name="Ohm R."/>
            <person name="Sun H."/>
            <person name="Tunlid A."/>
            <person name="Henrissat B."/>
            <person name="Grigoriev I.V."/>
            <person name="Hibbett D.S."/>
            <person name="Martin F."/>
        </authorList>
    </citation>
    <scope>NUCLEOTIDE SEQUENCE [LARGE SCALE GENOMIC DNA]</scope>
    <source>
        <strain evidence="5">Zn</strain>
    </source>
</reference>
<dbReference type="HOGENOM" id="CLU_010194_44_6_1"/>
<dbReference type="InParanoid" id="A0A0C3GSF5"/>
<dbReference type="EMBL" id="KN832896">
    <property type="protein sequence ID" value="KIM93391.1"/>
    <property type="molecule type" value="Genomic_DNA"/>
</dbReference>
<evidence type="ECO:0000256" key="1">
    <source>
        <dbReference type="ARBA" id="ARBA00006484"/>
    </source>
</evidence>
<name>A0A0C3GSF5_OIDMZ</name>
<sequence length="242" mass="26129">MVLFTPAKDIADLPGKVIFITGGKNGLGREAALQRAHHNPASICIGSRSKEKVNAAIAAIVAAVPKARLVLIQIDLESLSSVQAAAREFLASSSRLDILMNNTGIMAVPPQLSVDGYEIQFATNHLGHALLTRLLLPTMLKSACQPDSDVRVITHLRSPVIPRTALARYSRSKLANILYSKELAHRYPEIKAVAIHPGTARTGLNSTMGDTFLLAKIVVPIFNLINAVPIKQATLNQLWACY</sequence>
<dbReference type="SUPFAM" id="SSF51735">
    <property type="entry name" value="NAD(P)-binding Rossmann-fold domains"/>
    <property type="match status" value="1"/>
</dbReference>
<dbReference type="GO" id="GO:0016491">
    <property type="term" value="F:oxidoreductase activity"/>
    <property type="evidence" value="ECO:0007669"/>
    <property type="project" value="UniProtKB-KW"/>
</dbReference>
<keyword evidence="5" id="KW-1185">Reference proteome</keyword>
<dbReference type="InterPro" id="IPR002347">
    <property type="entry name" value="SDR_fam"/>
</dbReference>
<accession>A0A0C3GSF5</accession>
<dbReference type="STRING" id="913774.A0A0C3GSF5"/>
<comment type="similarity">
    <text evidence="1">Belongs to the short-chain dehydrogenases/reductases (SDR) family.</text>
</comment>
<evidence type="ECO:0000313" key="4">
    <source>
        <dbReference type="EMBL" id="KIM93391.1"/>
    </source>
</evidence>
<evidence type="ECO:0000256" key="3">
    <source>
        <dbReference type="ARBA" id="ARBA00023002"/>
    </source>
</evidence>
<dbReference type="PANTHER" id="PTHR24320">
    <property type="entry name" value="RETINOL DEHYDROGENASE"/>
    <property type="match status" value="1"/>
</dbReference>
<organism evidence="4 5">
    <name type="scientific">Oidiodendron maius (strain Zn)</name>
    <dbReference type="NCBI Taxonomy" id="913774"/>
    <lineage>
        <taxon>Eukaryota</taxon>
        <taxon>Fungi</taxon>
        <taxon>Dikarya</taxon>
        <taxon>Ascomycota</taxon>
        <taxon>Pezizomycotina</taxon>
        <taxon>Leotiomycetes</taxon>
        <taxon>Leotiomycetes incertae sedis</taxon>
        <taxon>Myxotrichaceae</taxon>
        <taxon>Oidiodendron</taxon>
    </lineage>
</organism>
<proteinExistence type="inferred from homology"/>
<keyword evidence="2" id="KW-0521">NADP</keyword>
<evidence type="ECO:0000256" key="2">
    <source>
        <dbReference type="ARBA" id="ARBA00022857"/>
    </source>
</evidence>
<evidence type="ECO:0000313" key="5">
    <source>
        <dbReference type="Proteomes" id="UP000054321"/>
    </source>
</evidence>
<dbReference type="Gene3D" id="3.40.50.720">
    <property type="entry name" value="NAD(P)-binding Rossmann-like Domain"/>
    <property type="match status" value="1"/>
</dbReference>